<dbReference type="SUPFAM" id="SSF52096">
    <property type="entry name" value="ClpP/crotonase"/>
    <property type="match status" value="1"/>
</dbReference>
<dbReference type="EMBL" id="QNRO01000004">
    <property type="protein sequence ID" value="RBP32348.1"/>
    <property type="molecule type" value="Genomic_DNA"/>
</dbReference>
<dbReference type="RefSeq" id="WP_113861907.1">
    <property type="nucleotide sequence ID" value="NZ_QNRO01000004.1"/>
</dbReference>
<dbReference type="InterPro" id="IPR029045">
    <property type="entry name" value="ClpP/crotonase-like_dom_sf"/>
</dbReference>
<dbReference type="PANTHER" id="PTHR43684">
    <property type="match status" value="1"/>
</dbReference>
<comment type="subcellular location">
    <subcellularLocation>
        <location evidence="1">Peroxisome</location>
    </subcellularLocation>
</comment>
<dbReference type="Proteomes" id="UP000252995">
    <property type="component" value="Unassembled WGS sequence"/>
</dbReference>
<dbReference type="STRING" id="379482.SAMN04487961_0780"/>
<dbReference type="GO" id="GO:0004165">
    <property type="term" value="F:delta(3)-delta(2)-enoyl-CoA isomerase activity"/>
    <property type="evidence" value="ECO:0007669"/>
    <property type="project" value="UniProtKB-ARBA"/>
</dbReference>
<protein>
    <submittedName>
        <fullName evidence="4">Enoyl-CoA hydratase</fullName>
    </submittedName>
</protein>
<keyword evidence="3" id="KW-0413">Isomerase</keyword>
<proteinExistence type="predicted"/>
<dbReference type="Gene3D" id="3.90.226.10">
    <property type="entry name" value="2-enoyl-CoA Hydratase, Chain A, domain 1"/>
    <property type="match status" value="1"/>
</dbReference>
<sequence>MIDMHQAEAVVHLTINRPEKKNALTREMYGLLSRRIREAADDETVNAIVISGHGDVFTAGNDLDDFRARATDPNPQSSAGLAFIETLMDCDTPVIAAVEGIAIGIGTTLLLHCDSVIAGRSATFKTAFVDLGLVPEAASTVTMPLHLGARRAAELLLFGEVMDGIEARDCGLVSKVVDDGTAVAAALELAQRLAGKPREALRASKRLIRAPWRDQVREALERERAVFSERLRSDDCRQALARMERR</sequence>
<organism evidence="4 5">
    <name type="scientific">Marinobacter pelagius</name>
    <dbReference type="NCBI Taxonomy" id="379482"/>
    <lineage>
        <taxon>Bacteria</taxon>
        <taxon>Pseudomonadati</taxon>
        <taxon>Pseudomonadota</taxon>
        <taxon>Gammaproteobacteria</taxon>
        <taxon>Pseudomonadales</taxon>
        <taxon>Marinobacteraceae</taxon>
        <taxon>Marinobacter</taxon>
    </lineage>
</organism>
<reference evidence="4 5" key="1">
    <citation type="submission" date="2018-06" db="EMBL/GenBank/DDBJ databases">
        <title>Freshwater and sediment microbial communities from various areas in North America, analyzing microbe dynamics in response to fracking.</title>
        <authorList>
            <person name="Lamendella R."/>
        </authorList>
    </citation>
    <scope>NUCLEOTIDE SEQUENCE [LARGE SCALE GENOMIC DNA]</scope>
    <source>
        <strain evidence="4 5">114J</strain>
    </source>
</reference>
<evidence type="ECO:0000256" key="2">
    <source>
        <dbReference type="ARBA" id="ARBA00023140"/>
    </source>
</evidence>
<accession>A0A366GYB0</accession>
<dbReference type="InterPro" id="IPR051053">
    <property type="entry name" value="ECH/Chromodomain_protein"/>
</dbReference>
<dbReference type="CDD" id="cd06558">
    <property type="entry name" value="crotonase-like"/>
    <property type="match status" value="1"/>
</dbReference>
<dbReference type="PANTHER" id="PTHR43684:SF1">
    <property type="entry name" value="ENOYL-COA DELTA ISOMERASE 2"/>
    <property type="match status" value="1"/>
</dbReference>
<dbReference type="OrthoDB" id="9797151at2"/>
<keyword evidence="2" id="KW-0576">Peroxisome</keyword>
<evidence type="ECO:0000313" key="5">
    <source>
        <dbReference type="Proteomes" id="UP000252995"/>
    </source>
</evidence>
<name>A0A366GYB0_9GAMM</name>
<dbReference type="Pfam" id="PF00378">
    <property type="entry name" value="ECH_1"/>
    <property type="match status" value="1"/>
</dbReference>
<dbReference type="AlphaFoldDB" id="A0A366GYB0"/>
<gene>
    <name evidence="4" type="ORF">DET50_104117</name>
</gene>
<evidence type="ECO:0000313" key="4">
    <source>
        <dbReference type="EMBL" id="RBP32348.1"/>
    </source>
</evidence>
<dbReference type="InterPro" id="IPR001753">
    <property type="entry name" value="Enoyl-CoA_hydra/iso"/>
</dbReference>
<evidence type="ECO:0000256" key="1">
    <source>
        <dbReference type="ARBA" id="ARBA00004275"/>
    </source>
</evidence>
<comment type="caution">
    <text evidence="4">The sequence shown here is derived from an EMBL/GenBank/DDBJ whole genome shotgun (WGS) entry which is preliminary data.</text>
</comment>
<evidence type="ECO:0000256" key="3">
    <source>
        <dbReference type="ARBA" id="ARBA00023235"/>
    </source>
</evidence>